<gene>
    <name evidence="4" type="ORF">HNP84_002810</name>
</gene>
<dbReference type="InterPro" id="IPR019554">
    <property type="entry name" value="Soluble_ligand-bd"/>
</dbReference>
<feature type="domain" description="Helix-hairpin-helix DNA-binding motif class 1" evidence="3">
    <location>
        <begin position="223"/>
        <end position="242"/>
    </location>
</feature>
<keyword evidence="2" id="KW-1133">Transmembrane helix</keyword>
<protein>
    <submittedName>
        <fullName evidence="4">Competence protein ComEA</fullName>
    </submittedName>
</protein>
<feature type="region of interest" description="Disordered" evidence="1">
    <location>
        <begin position="20"/>
        <end position="60"/>
    </location>
</feature>
<dbReference type="PANTHER" id="PTHR21180">
    <property type="entry name" value="ENDONUCLEASE/EXONUCLEASE/PHOSPHATASE FAMILY DOMAIN-CONTAINING PROTEIN 1"/>
    <property type="match status" value="1"/>
</dbReference>
<dbReference type="Pfam" id="PF12836">
    <property type="entry name" value="HHH_3"/>
    <property type="match status" value="1"/>
</dbReference>
<dbReference type="GO" id="GO:0003677">
    <property type="term" value="F:DNA binding"/>
    <property type="evidence" value="ECO:0007669"/>
    <property type="project" value="InterPro"/>
</dbReference>
<accession>A0A840P275</accession>
<dbReference type="AlphaFoldDB" id="A0A840P275"/>
<dbReference type="SMART" id="SM00278">
    <property type="entry name" value="HhH1"/>
    <property type="match status" value="2"/>
</dbReference>
<comment type="caution">
    <text evidence="4">The sequence shown here is derived from an EMBL/GenBank/DDBJ whole genome shotgun (WGS) entry which is preliminary data.</text>
</comment>
<feature type="region of interest" description="Disordered" evidence="1">
    <location>
        <begin position="110"/>
        <end position="132"/>
    </location>
</feature>
<feature type="compositionally biased region" description="Low complexity" evidence="1">
    <location>
        <begin position="20"/>
        <end position="33"/>
    </location>
</feature>
<dbReference type="PANTHER" id="PTHR21180:SF32">
    <property type="entry name" value="ENDONUCLEASE_EXONUCLEASE_PHOSPHATASE FAMILY DOMAIN-CONTAINING PROTEIN 1"/>
    <property type="match status" value="1"/>
</dbReference>
<dbReference type="EMBL" id="JACHGN010000005">
    <property type="protein sequence ID" value="MBB5133089.1"/>
    <property type="molecule type" value="Genomic_DNA"/>
</dbReference>
<evidence type="ECO:0000256" key="2">
    <source>
        <dbReference type="SAM" id="Phobius"/>
    </source>
</evidence>
<reference evidence="4 5" key="1">
    <citation type="submission" date="2020-08" db="EMBL/GenBank/DDBJ databases">
        <title>Genomic Encyclopedia of Type Strains, Phase IV (KMG-IV): sequencing the most valuable type-strain genomes for metagenomic binning, comparative biology and taxonomic classification.</title>
        <authorList>
            <person name="Goeker M."/>
        </authorList>
    </citation>
    <scope>NUCLEOTIDE SEQUENCE [LARGE SCALE GENOMIC DNA]</scope>
    <source>
        <strain evidence="4 5">DSM 45615</strain>
    </source>
</reference>
<dbReference type="InterPro" id="IPR010994">
    <property type="entry name" value="RuvA_2-like"/>
</dbReference>
<dbReference type="NCBIfam" id="TIGR00426">
    <property type="entry name" value="competence protein ComEA helix-hairpin-helix repeat region"/>
    <property type="match status" value="1"/>
</dbReference>
<organism evidence="4 5">
    <name type="scientific">Thermocatellispora tengchongensis</name>
    <dbReference type="NCBI Taxonomy" id="1073253"/>
    <lineage>
        <taxon>Bacteria</taxon>
        <taxon>Bacillati</taxon>
        <taxon>Actinomycetota</taxon>
        <taxon>Actinomycetes</taxon>
        <taxon>Streptosporangiales</taxon>
        <taxon>Streptosporangiaceae</taxon>
        <taxon>Thermocatellispora</taxon>
    </lineage>
</organism>
<keyword evidence="2" id="KW-0472">Membrane</keyword>
<dbReference type="GO" id="GO:0015628">
    <property type="term" value="P:protein secretion by the type II secretion system"/>
    <property type="evidence" value="ECO:0007669"/>
    <property type="project" value="TreeGrafter"/>
</dbReference>
<dbReference type="SUPFAM" id="SSF47781">
    <property type="entry name" value="RuvA domain 2-like"/>
    <property type="match status" value="1"/>
</dbReference>
<feature type="compositionally biased region" description="Pro residues" evidence="1">
    <location>
        <begin position="113"/>
        <end position="132"/>
    </location>
</feature>
<sequence length="275" mass="28300">MRTKVTPEEHATAHARLHALLPSHPYAPASTPTPTAPPLIPKPPPGERAPAADDDKTAGLPRHIHLGGLRAVLAEHAPRLAPPRAKVVLLAVLGLAAVLAAALYAWRSQPSAEPLPPPPTTAPALPTPPTPQPTAPSLIVHVTGKVRRPGVITLPAGSRVTDAVAAAGGVKKGATTGPLNLARRLIDGEQIVVGAPHTAAAQPPLTADSPPGAPINLNTATAEQLDTLPGVGEVLARRIVDYRESHGGFRDVAQLQDVSGIGDSKYADLKDKVTV</sequence>
<evidence type="ECO:0000256" key="1">
    <source>
        <dbReference type="SAM" id="MobiDB-lite"/>
    </source>
</evidence>
<dbReference type="Pfam" id="PF10531">
    <property type="entry name" value="SLBB"/>
    <property type="match status" value="1"/>
</dbReference>
<feature type="transmembrane region" description="Helical" evidence="2">
    <location>
        <begin position="87"/>
        <end position="106"/>
    </location>
</feature>
<feature type="compositionally biased region" description="Pro residues" evidence="1">
    <location>
        <begin position="34"/>
        <end position="47"/>
    </location>
</feature>
<evidence type="ECO:0000259" key="3">
    <source>
        <dbReference type="SMART" id="SM00278"/>
    </source>
</evidence>
<dbReference type="GO" id="GO:0006281">
    <property type="term" value="P:DNA repair"/>
    <property type="evidence" value="ECO:0007669"/>
    <property type="project" value="InterPro"/>
</dbReference>
<dbReference type="InterPro" id="IPR004509">
    <property type="entry name" value="Competence_ComEA_HhH"/>
</dbReference>
<dbReference type="Gene3D" id="1.10.150.280">
    <property type="entry name" value="AF1531-like domain"/>
    <property type="match status" value="1"/>
</dbReference>
<keyword evidence="2" id="KW-0812">Transmembrane</keyword>
<feature type="domain" description="Helix-hairpin-helix DNA-binding motif class 1" evidence="3">
    <location>
        <begin position="253"/>
        <end position="272"/>
    </location>
</feature>
<dbReference type="GO" id="GO:0015627">
    <property type="term" value="C:type II protein secretion system complex"/>
    <property type="evidence" value="ECO:0007669"/>
    <property type="project" value="TreeGrafter"/>
</dbReference>
<evidence type="ECO:0000313" key="4">
    <source>
        <dbReference type="EMBL" id="MBB5133089.1"/>
    </source>
</evidence>
<proteinExistence type="predicted"/>
<dbReference type="InterPro" id="IPR051675">
    <property type="entry name" value="Endo/Exo/Phosphatase_dom_1"/>
</dbReference>
<name>A0A840P275_9ACTN</name>
<keyword evidence="5" id="KW-1185">Reference proteome</keyword>
<dbReference type="RefSeq" id="WP_312924699.1">
    <property type="nucleotide sequence ID" value="NZ_BAABIX010000010.1"/>
</dbReference>
<dbReference type="InterPro" id="IPR003583">
    <property type="entry name" value="Hlx-hairpin-Hlx_DNA-bd_motif"/>
</dbReference>
<dbReference type="Gene3D" id="3.10.560.10">
    <property type="entry name" value="Outer membrane lipoprotein wza domain like"/>
    <property type="match status" value="1"/>
</dbReference>
<dbReference type="Proteomes" id="UP000578449">
    <property type="component" value="Unassembled WGS sequence"/>
</dbReference>
<evidence type="ECO:0000313" key="5">
    <source>
        <dbReference type="Proteomes" id="UP000578449"/>
    </source>
</evidence>